<dbReference type="OrthoDB" id="396595at2"/>
<protein>
    <submittedName>
        <fullName evidence="1">Uncharacterized protein</fullName>
    </submittedName>
</protein>
<organism evidence="1 2">
    <name type="scientific">Metamycoplasma phocicerebrale</name>
    <dbReference type="NCBI Taxonomy" id="142649"/>
    <lineage>
        <taxon>Bacteria</taxon>
        <taxon>Bacillati</taxon>
        <taxon>Mycoplasmatota</taxon>
        <taxon>Mycoplasmoidales</taxon>
        <taxon>Metamycoplasmataceae</taxon>
        <taxon>Metamycoplasma</taxon>
    </lineage>
</organism>
<evidence type="ECO:0000313" key="1">
    <source>
        <dbReference type="EMBL" id="AZZ65562.1"/>
    </source>
</evidence>
<accession>A0A3Q9VA90</accession>
<evidence type="ECO:0000313" key="2">
    <source>
        <dbReference type="Proteomes" id="UP000256585"/>
    </source>
</evidence>
<reference evidence="1" key="1">
    <citation type="submission" date="2019-03" db="EMBL/GenBank/DDBJ databases">
        <title>Draft Sequence and Annotation of the Mycoplasma phocicerebrale Strain 1049T Genome.</title>
        <authorList>
            <person name="Frasca S.Jr."/>
            <person name="Kutish G.F."/>
            <person name="Castellanos Gell J."/>
            <person name="Michaels D.L."/>
            <person name="Brown D.R."/>
        </authorList>
    </citation>
    <scope>NUCLEOTIDE SEQUENCE</scope>
    <source>
        <strain evidence="1">1049</strain>
    </source>
</reference>
<dbReference type="AlphaFoldDB" id="A0A3Q9VA90"/>
<gene>
    <name evidence="1" type="ORF">DMC14_002070</name>
</gene>
<sequence length="98" mass="11967">MDTGDDSKELYNLFKDFQNLKMTFIASIFSQYDAMFRIKLNKPKKILSKLSGKNFDDYFYYFLIFNYENVAVNEQIFKIHDYSFIYKNRFFLKNQQSK</sequence>
<name>A0A3Q9VA90_9BACT</name>
<dbReference type="Proteomes" id="UP000256585">
    <property type="component" value="Chromosome"/>
</dbReference>
<keyword evidence="2" id="KW-1185">Reference proteome</keyword>
<dbReference type="NCBIfam" id="NF045996">
    <property type="entry name" value="MAG0920_fam"/>
    <property type="match status" value="1"/>
</dbReference>
<proteinExistence type="predicted"/>
<dbReference type="EMBL" id="CP033058">
    <property type="protein sequence ID" value="AZZ65562.1"/>
    <property type="molecule type" value="Genomic_DNA"/>
</dbReference>
<dbReference type="KEGG" id="mphc:DMC14_002070"/>